<accession>A0A4Y7R7K2</accession>
<proteinExistence type="inferred from homology"/>
<dbReference type="RefSeq" id="WP_190259229.1">
    <property type="nucleotide sequence ID" value="NZ_QFGA01000003.1"/>
</dbReference>
<protein>
    <recommendedName>
        <fullName evidence="5">Flagellar protein</fullName>
    </recommendedName>
</protein>
<dbReference type="GO" id="GO:0005886">
    <property type="term" value="C:plasma membrane"/>
    <property type="evidence" value="ECO:0007669"/>
    <property type="project" value="UniProtKB-SubCell"/>
</dbReference>
<organism evidence="6 7">
    <name type="scientific">Pelotomaculum schinkii</name>
    <dbReference type="NCBI Taxonomy" id="78350"/>
    <lineage>
        <taxon>Bacteria</taxon>
        <taxon>Bacillati</taxon>
        <taxon>Bacillota</taxon>
        <taxon>Clostridia</taxon>
        <taxon>Eubacteriales</taxon>
        <taxon>Desulfotomaculaceae</taxon>
        <taxon>Pelotomaculum</taxon>
    </lineage>
</organism>
<keyword evidence="2 5" id="KW-0812">Transmembrane</keyword>
<dbReference type="NCBIfam" id="TIGR03500">
    <property type="entry name" value="FliO_TIGR"/>
    <property type="match status" value="1"/>
</dbReference>
<comment type="similarity">
    <text evidence="5">Belongs to the FliO/MopB family.</text>
</comment>
<keyword evidence="6" id="KW-0966">Cell projection</keyword>
<evidence type="ECO:0000256" key="2">
    <source>
        <dbReference type="ARBA" id="ARBA00022692"/>
    </source>
</evidence>
<feature type="transmembrane region" description="Helical" evidence="5">
    <location>
        <begin position="6"/>
        <end position="27"/>
    </location>
</feature>
<keyword evidence="6" id="KW-0282">Flagellum</keyword>
<keyword evidence="3 5" id="KW-1133">Transmembrane helix</keyword>
<keyword evidence="7" id="KW-1185">Reference proteome</keyword>
<keyword evidence="4 5" id="KW-0472">Membrane</keyword>
<keyword evidence="1 5" id="KW-1003">Cell membrane</keyword>
<dbReference type="GO" id="GO:0044781">
    <property type="term" value="P:bacterial-type flagellum organization"/>
    <property type="evidence" value="ECO:0007669"/>
    <property type="project" value="UniProtKB-UniRule"/>
</dbReference>
<keyword evidence="5" id="KW-0975">Bacterial flagellum</keyword>
<gene>
    <name evidence="6" type="ORF">Psch_03707</name>
</gene>
<reference evidence="6 7" key="1">
    <citation type="journal article" date="2018" name="Environ. Microbiol.">
        <title>Novel energy conservation strategies and behaviour of Pelotomaculum schinkii driving syntrophic propionate catabolism.</title>
        <authorList>
            <person name="Hidalgo-Ahumada C.A.P."/>
            <person name="Nobu M.K."/>
            <person name="Narihiro T."/>
            <person name="Tamaki H."/>
            <person name="Liu W.T."/>
            <person name="Kamagata Y."/>
            <person name="Stams A.J.M."/>
            <person name="Imachi H."/>
            <person name="Sousa D.Z."/>
        </authorList>
    </citation>
    <scope>NUCLEOTIDE SEQUENCE [LARGE SCALE GENOMIC DNA]</scope>
    <source>
        <strain evidence="6 7">HH</strain>
    </source>
</reference>
<sequence>MNGDLIGAVVRLLVALPLILGIAYLVLKYGLARRYVVTTGNRRMKLVEQLPLGPKTSLSLVSLGGKYYLLAHQDNSVSLVKELDELKEPEETIVGDIVELTPRTIEEFDRLQKPVGAGVTGDLFDVFKEKCRPRLNKFKNFLLAKLAARKSSGE</sequence>
<evidence type="ECO:0000256" key="5">
    <source>
        <dbReference type="RuleBase" id="RU362064"/>
    </source>
</evidence>
<evidence type="ECO:0000256" key="3">
    <source>
        <dbReference type="ARBA" id="ARBA00022989"/>
    </source>
</evidence>
<name>A0A4Y7R7K2_9FIRM</name>
<evidence type="ECO:0000256" key="1">
    <source>
        <dbReference type="ARBA" id="ARBA00022475"/>
    </source>
</evidence>
<comment type="caution">
    <text evidence="6">The sequence shown here is derived from an EMBL/GenBank/DDBJ whole genome shotgun (WGS) entry which is preliminary data.</text>
</comment>
<dbReference type="Proteomes" id="UP000298324">
    <property type="component" value="Unassembled WGS sequence"/>
</dbReference>
<comment type="subcellular location">
    <subcellularLocation>
        <location evidence="5">Cell membrane</location>
    </subcellularLocation>
    <subcellularLocation>
        <location evidence="5">Bacterial flagellum basal body</location>
    </subcellularLocation>
</comment>
<dbReference type="GO" id="GO:0009425">
    <property type="term" value="C:bacterial-type flagellum basal body"/>
    <property type="evidence" value="ECO:0007669"/>
    <property type="project" value="UniProtKB-SubCell"/>
</dbReference>
<dbReference type="InterPro" id="IPR022781">
    <property type="entry name" value="Flagellar_biosynth_FliO"/>
</dbReference>
<keyword evidence="6" id="KW-0969">Cilium</keyword>
<dbReference type="Pfam" id="PF04347">
    <property type="entry name" value="FliO"/>
    <property type="match status" value="1"/>
</dbReference>
<dbReference type="AlphaFoldDB" id="A0A4Y7R7K2"/>
<evidence type="ECO:0000256" key="4">
    <source>
        <dbReference type="ARBA" id="ARBA00023136"/>
    </source>
</evidence>
<evidence type="ECO:0000313" key="7">
    <source>
        <dbReference type="Proteomes" id="UP000298324"/>
    </source>
</evidence>
<dbReference type="EMBL" id="QFGA01000003">
    <property type="protein sequence ID" value="TEB04944.1"/>
    <property type="molecule type" value="Genomic_DNA"/>
</dbReference>
<evidence type="ECO:0000313" key="6">
    <source>
        <dbReference type="EMBL" id="TEB04944.1"/>
    </source>
</evidence>